<evidence type="ECO:0000256" key="1">
    <source>
        <dbReference type="SAM" id="SignalP"/>
    </source>
</evidence>
<feature type="chain" id="PRO_5015076691" description="UPAR/Ly6 domain-containing protein" evidence="1">
    <location>
        <begin position="20"/>
        <end position="118"/>
    </location>
</feature>
<comment type="caution">
    <text evidence="3">The sequence shown here is derived from an EMBL/GenBank/DDBJ whole genome shotgun (WGS) entry which is preliminary data.</text>
</comment>
<proteinExistence type="predicted"/>
<dbReference type="SUPFAM" id="SSF57302">
    <property type="entry name" value="Snake toxin-like"/>
    <property type="match status" value="1"/>
</dbReference>
<dbReference type="InterPro" id="IPR045860">
    <property type="entry name" value="Snake_toxin-like_sf"/>
</dbReference>
<feature type="non-terminal residue" evidence="3">
    <location>
        <position position="1"/>
    </location>
</feature>
<evidence type="ECO:0000313" key="5">
    <source>
        <dbReference type="Proteomes" id="UP000483820"/>
    </source>
</evidence>
<accession>A0A261B8W7</accession>
<evidence type="ECO:0000313" key="2">
    <source>
        <dbReference type="EMBL" id="KAF1748052.1"/>
    </source>
</evidence>
<dbReference type="Gene3D" id="2.10.60.10">
    <property type="entry name" value="CD59"/>
    <property type="match status" value="1"/>
</dbReference>
<reference evidence="4" key="2">
    <citation type="submission" date="2017-08" db="EMBL/GenBank/DDBJ databases">
        <authorList>
            <person name="Fierst J.L."/>
        </authorList>
    </citation>
    <scope>NUCLEOTIDE SEQUENCE [LARGE SCALE GENOMIC DNA]</scope>
    <source>
        <strain evidence="4">PX439</strain>
    </source>
</reference>
<feature type="signal peptide" evidence="1">
    <location>
        <begin position="1"/>
        <end position="19"/>
    </location>
</feature>
<keyword evidence="1" id="KW-0732">Signal</keyword>
<evidence type="ECO:0000313" key="3">
    <source>
        <dbReference type="EMBL" id="OZG06777.1"/>
    </source>
</evidence>
<organism evidence="3 4">
    <name type="scientific">Caenorhabditis remanei</name>
    <name type="common">Caenorhabditis vulgaris</name>
    <dbReference type="NCBI Taxonomy" id="31234"/>
    <lineage>
        <taxon>Eukaryota</taxon>
        <taxon>Metazoa</taxon>
        <taxon>Ecdysozoa</taxon>
        <taxon>Nematoda</taxon>
        <taxon>Chromadorea</taxon>
        <taxon>Rhabditida</taxon>
        <taxon>Rhabditina</taxon>
        <taxon>Rhabditomorpha</taxon>
        <taxon>Rhabditoidea</taxon>
        <taxon>Rhabditidae</taxon>
        <taxon>Peloderinae</taxon>
        <taxon>Caenorhabditis</taxon>
    </lineage>
</organism>
<dbReference type="EMBL" id="NMWX01000001">
    <property type="protein sequence ID" value="OZG06777.1"/>
    <property type="molecule type" value="Genomic_DNA"/>
</dbReference>
<protein>
    <recommendedName>
        <fullName evidence="6">UPAR/Ly6 domain-containing protein</fullName>
    </recommendedName>
</protein>
<evidence type="ECO:0000313" key="4">
    <source>
        <dbReference type="Proteomes" id="UP000216624"/>
    </source>
</evidence>
<name>A0A261B8W7_CAERE</name>
<dbReference type="Proteomes" id="UP000483820">
    <property type="component" value="Chromosome X"/>
</dbReference>
<sequence length="118" mass="12912">MLSTKLFVVLFCLPVAIFCYKCAVSDSNTSNGVSDCDSSNYCVTINEYDFNGNWVKENRQCSNAQTCSSNGKRLAMGNTLTQSLSTTYECCTGDYCNSATSKGLLALPVMILTYVLFK</sequence>
<reference evidence="2 5" key="3">
    <citation type="submission" date="2019-12" db="EMBL/GenBank/DDBJ databases">
        <title>Chromosome-level assembly of the Caenorhabditis remanei genome.</title>
        <authorList>
            <person name="Teterina A.A."/>
            <person name="Willis J.H."/>
            <person name="Phillips P.C."/>
        </authorList>
    </citation>
    <scope>NUCLEOTIDE SEQUENCE [LARGE SCALE GENOMIC DNA]</scope>
    <source>
        <strain evidence="2 5">PX506</strain>
        <tissue evidence="2">Whole organism</tissue>
    </source>
</reference>
<dbReference type="AlphaFoldDB" id="A0A261B8W7"/>
<keyword evidence="4" id="KW-1185">Reference proteome</keyword>
<dbReference type="EMBL" id="WUAV01000006">
    <property type="protein sequence ID" value="KAF1748052.1"/>
    <property type="molecule type" value="Genomic_DNA"/>
</dbReference>
<dbReference type="Proteomes" id="UP000216624">
    <property type="component" value="Unassembled WGS sequence"/>
</dbReference>
<gene>
    <name evidence="3" type="ORF">FL82_01759</name>
    <name evidence="2" type="ORF">GCK72_024519</name>
</gene>
<reference evidence="3" key="1">
    <citation type="submission" date="2017-08" db="EMBL/GenBank/DDBJ databases">
        <authorList>
            <person name="de Groot N.N."/>
        </authorList>
    </citation>
    <scope>NUCLEOTIDE SEQUENCE [LARGE SCALE GENOMIC DNA]</scope>
    <source>
        <strain evidence="3">PX439</strain>
    </source>
</reference>
<evidence type="ECO:0008006" key="6">
    <source>
        <dbReference type="Google" id="ProtNLM"/>
    </source>
</evidence>